<accession>A0A0R1EK96</accession>
<dbReference type="InterPro" id="IPR010982">
    <property type="entry name" value="Lambda_DNA-bd_dom_sf"/>
</dbReference>
<dbReference type="Gene3D" id="1.10.260.40">
    <property type="entry name" value="lambda repressor-like DNA-binding domains"/>
    <property type="match status" value="1"/>
</dbReference>
<sequence>MIELNREVVRKLVQVYIDRNKLSNPEFAKQAKINDRTVRRLLNSEDSISDQTLEKMAAVCEKRKFAVIGFSTGKIYFRGEHHADCTRWINEQAVQIKKAHSHKKIALNMKEPVIIQRLPFSS</sequence>
<comment type="caution">
    <text evidence="1">The sequence shown here is derived from an EMBL/GenBank/DDBJ whole genome shotgun (WGS) entry which is preliminary data.</text>
</comment>
<reference evidence="1 2" key="1">
    <citation type="journal article" date="2015" name="Genome Announc.">
        <title>Expanding the biotechnology potential of lactobacilli through comparative genomics of 213 strains and associated genera.</title>
        <authorList>
            <person name="Sun Z."/>
            <person name="Harris H.M."/>
            <person name="McCann A."/>
            <person name="Guo C."/>
            <person name="Argimon S."/>
            <person name="Zhang W."/>
            <person name="Yang X."/>
            <person name="Jeffery I.B."/>
            <person name="Cooney J.C."/>
            <person name="Kagawa T.F."/>
            <person name="Liu W."/>
            <person name="Song Y."/>
            <person name="Salvetti E."/>
            <person name="Wrobel A."/>
            <person name="Rasinkangas P."/>
            <person name="Parkhill J."/>
            <person name="Rea M.C."/>
            <person name="O'Sullivan O."/>
            <person name="Ritari J."/>
            <person name="Douillard F.P."/>
            <person name="Paul Ross R."/>
            <person name="Yang R."/>
            <person name="Briner A.E."/>
            <person name="Felis G.E."/>
            <person name="de Vos W.M."/>
            <person name="Barrangou R."/>
            <person name="Klaenhammer T.R."/>
            <person name="Caufield P.W."/>
            <person name="Cui Y."/>
            <person name="Zhang H."/>
            <person name="O'Toole P.W."/>
        </authorList>
    </citation>
    <scope>NUCLEOTIDE SEQUENCE [LARGE SCALE GENOMIC DNA]</scope>
    <source>
        <strain evidence="1 2">DSM 20178</strain>
    </source>
</reference>
<dbReference type="EMBL" id="AZCT01000027">
    <property type="protein sequence ID" value="KRK09888.1"/>
    <property type="molecule type" value="Genomic_DNA"/>
</dbReference>
<proteinExistence type="predicted"/>
<dbReference type="PATRIC" id="fig|1423816.3.peg.2034"/>
<protein>
    <submittedName>
        <fullName evidence="1">Uncharacterized protein</fullName>
    </submittedName>
</protein>
<dbReference type="SUPFAM" id="SSF47413">
    <property type="entry name" value="lambda repressor-like DNA-binding domains"/>
    <property type="match status" value="1"/>
</dbReference>
<organism evidence="1 2">
    <name type="scientific">Lacticaseibacillus zeae DSM 20178 = KCTC 3804</name>
    <dbReference type="NCBI Taxonomy" id="1423816"/>
    <lineage>
        <taxon>Bacteria</taxon>
        <taxon>Bacillati</taxon>
        <taxon>Bacillota</taxon>
        <taxon>Bacilli</taxon>
        <taxon>Lactobacillales</taxon>
        <taxon>Lactobacillaceae</taxon>
        <taxon>Lacticaseibacillus</taxon>
    </lineage>
</organism>
<evidence type="ECO:0000313" key="2">
    <source>
        <dbReference type="Proteomes" id="UP000051984"/>
    </source>
</evidence>
<dbReference type="AlphaFoldDB" id="A0A0R1EK96"/>
<name>A0A0R1EK96_LACZE</name>
<dbReference type="Proteomes" id="UP000051984">
    <property type="component" value="Unassembled WGS sequence"/>
</dbReference>
<dbReference type="GO" id="GO:0003677">
    <property type="term" value="F:DNA binding"/>
    <property type="evidence" value="ECO:0007669"/>
    <property type="project" value="InterPro"/>
</dbReference>
<evidence type="ECO:0000313" key="1">
    <source>
        <dbReference type="EMBL" id="KRK09888.1"/>
    </source>
</evidence>
<gene>
    <name evidence="1" type="ORF">FD51_GL001956</name>
</gene>